<evidence type="ECO:0000313" key="1">
    <source>
        <dbReference type="EMBL" id="ADB42938.1"/>
    </source>
</evidence>
<organism evidence="1 2">
    <name type="scientific">Spirosoma linguale (strain ATCC 33905 / DSM 74 / LMG 10896 / Claus 1)</name>
    <dbReference type="NCBI Taxonomy" id="504472"/>
    <lineage>
        <taxon>Bacteria</taxon>
        <taxon>Pseudomonadati</taxon>
        <taxon>Bacteroidota</taxon>
        <taxon>Cytophagia</taxon>
        <taxon>Cytophagales</taxon>
        <taxon>Cytophagaceae</taxon>
        <taxon>Spirosoma</taxon>
    </lineage>
</organism>
<name>D2QVV6_SPILD</name>
<protein>
    <submittedName>
        <fullName evidence="1">Uncharacterized protein</fullName>
    </submittedName>
</protein>
<keyword evidence="1" id="KW-0614">Plasmid</keyword>
<dbReference type="AlphaFoldDB" id="D2QVV6"/>
<accession>D2QVV6</accession>
<dbReference type="HOGENOM" id="CLU_3367398_0_0_10"/>
<dbReference type="EMBL" id="CP001772">
    <property type="protein sequence ID" value="ADB42938.1"/>
    <property type="molecule type" value="Genomic_DNA"/>
</dbReference>
<dbReference type="KEGG" id="sli:Slin_6995"/>
<proteinExistence type="predicted"/>
<dbReference type="Proteomes" id="UP000002028">
    <property type="component" value="Plasmid pSLIN03"/>
</dbReference>
<gene>
    <name evidence="1" type="ordered locus">Slin_6995</name>
</gene>
<geneLocation type="plasmid" evidence="1 2">
    <name>pSLIN03</name>
</geneLocation>
<evidence type="ECO:0000313" key="2">
    <source>
        <dbReference type="Proteomes" id="UP000002028"/>
    </source>
</evidence>
<keyword evidence="2" id="KW-1185">Reference proteome</keyword>
<reference evidence="1 2" key="1">
    <citation type="journal article" date="2010" name="Stand. Genomic Sci.">
        <title>Complete genome sequence of Spirosoma linguale type strain (1).</title>
        <authorList>
            <person name="Lail K."/>
            <person name="Sikorski J."/>
            <person name="Saunders E."/>
            <person name="Lapidus A."/>
            <person name="Glavina Del Rio T."/>
            <person name="Copeland A."/>
            <person name="Tice H."/>
            <person name="Cheng J.-F."/>
            <person name="Lucas S."/>
            <person name="Nolan M."/>
            <person name="Bruce D."/>
            <person name="Goodwin L."/>
            <person name="Pitluck S."/>
            <person name="Ivanova N."/>
            <person name="Mavromatis K."/>
            <person name="Ovchinnikova G."/>
            <person name="Pati A."/>
            <person name="Chen A."/>
            <person name="Palaniappan K."/>
            <person name="Land M."/>
            <person name="Hauser L."/>
            <person name="Chang Y.-J."/>
            <person name="Jeffries C.D."/>
            <person name="Chain P."/>
            <person name="Brettin T."/>
            <person name="Detter J.C."/>
            <person name="Schuetze A."/>
            <person name="Rohde M."/>
            <person name="Tindall B.J."/>
            <person name="Goeker M."/>
            <person name="Bristow J."/>
            <person name="Eisen J.A."/>
            <person name="Markowitz V."/>
            <person name="Hugenholtz P."/>
            <person name="Kyrpides N.C."/>
            <person name="Klenk H.-P."/>
            <person name="Chen F."/>
        </authorList>
    </citation>
    <scope>NUCLEOTIDE SEQUENCE [LARGE SCALE GENOMIC DNA]</scope>
    <source>
        <strain evidence="2">ATCC 33905 / DSM 74 / LMG 10896 / Claus 1</strain>
    </source>
</reference>
<sequence>MWYHINSLHGLYLKTFNLIVHDFLYKWLLMNILFW</sequence>